<evidence type="ECO:0000256" key="1">
    <source>
        <dbReference type="SAM" id="MobiDB-lite"/>
    </source>
</evidence>
<evidence type="ECO:0000259" key="3">
    <source>
        <dbReference type="PROSITE" id="PS51468"/>
    </source>
</evidence>
<feature type="transmembrane region" description="Helical" evidence="2">
    <location>
        <begin position="240"/>
        <end position="260"/>
    </location>
</feature>
<feature type="transmembrane region" description="Helical" evidence="2">
    <location>
        <begin position="106"/>
        <end position="125"/>
    </location>
</feature>
<gene>
    <name evidence="4" type="ORF">HCG48_19705</name>
</gene>
<feature type="transmembrane region" description="Helical" evidence="2">
    <location>
        <begin position="193"/>
        <end position="219"/>
    </location>
</feature>
<dbReference type="AlphaFoldDB" id="A0A6H1U300"/>
<protein>
    <submittedName>
        <fullName evidence="4">TIGR02921 family PEP-CTERM protein</fullName>
    </submittedName>
</protein>
<dbReference type="InterPro" id="IPR014270">
    <property type="entry name" value="PEP-CTERM_IMP"/>
</dbReference>
<evidence type="ECO:0000313" key="4">
    <source>
        <dbReference type="EMBL" id="QIZ72540.1"/>
    </source>
</evidence>
<feature type="domain" description="VIT" evidence="3">
    <location>
        <begin position="388"/>
        <end position="523"/>
    </location>
</feature>
<feature type="compositionally biased region" description="Basic and acidic residues" evidence="1">
    <location>
        <begin position="867"/>
        <end position="876"/>
    </location>
</feature>
<dbReference type="Pfam" id="PF08487">
    <property type="entry name" value="VIT"/>
    <property type="match status" value="1"/>
</dbReference>
<feature type="region of interest" description="Disordered" evidence="1">
    <location>
        <begin position="867"/>
        <end position="894"/>
    </location>
</feature>
<dbReference type="KEGG" id="oxy:HCG48_19705"/>
<proteinExistence type="predicted"/>
<sequence length="923" mass="104169">MKNWLNRFFHFTFWAWNLTFLAVVYLGILPPIGIPLIEATVDGWIPLGFSLTLLGIIAIVPISCVIGFKYLRKQPLQLMRFFYGVEAPLLLLGFTRLFLIRQLTPASSLVLATIAVAIATFAAELKWRYTEGDRRLNGLHLGFHTIAGMVGTYVGILLLFYAVPLTLWFVKGLVSLEWLRILGDMLRYASADVFWWLPLMFLLFGFSCTLFIAMPSAFASFYIYSSYRVWRQFGAQYGRNWASVGAGAVVTAGLLIFFAAQQQPQIQAFEQLKTPPTSDRDRQELLDNRDQLRAGLTNAYLASYRYLSTTEENNHIALMYHHLLGWNDAASGWVQQAYNQVMAPFLYRGSRSDDEKAAQWYAEFFDTSIQQGERSPILDAVRSTYSQDQAKAGVLNVNEERVWLAQQDVNVTERGDWAEVEVHEVYANQTNLDEEVFYSFSLPESAVITGLWLGNTDDLGDRFRFQISPRGAAQQVYNEQVQRQVDPALLEQVGPRHYRLRAYPIPRKLSSEEKRQGKEQPQLHLWLTYKVMHDDRGWPMPDLGEKRNIFWTDKTQRVYNGETVKASVEDWFPAFVAARNSAPATTHQGSAIAGYRVTAQPLSDKDEQLPQNRRFAVILDRSYSMGDRAEAIAETFAWLKQNGFADNQFANNDADLYLTGAPGVQPQRLDDLSRFDLDGIQFYGSISFQQMLQQFAQLRADTPYDGILLVTDEGSYELAEETKELPKLSAPLWMVHLGGLPRAYDDGTVQSLQQSRGGVATDVESVLRRLGTQAQLGDDAIGAFDGYIWRVSPLENAANPANSPKNDGFEAIAARQVILAMTENLDPKDLTNLDAVHAIAKQYEIVSPYSSAIVLVNDAQRDALKRAEAKDDRFDREVEDGQETLSKPPDLMASPVPEPHQYLGAIAAIGLLIFFKRQYPKSS</sequence>
<dbReference type="RefSeq" id="WP_168570688.1">
    <property type="nucleotide sequence ID" value="NZ_CP051167.1"/>
</dbReference>
<keyword evidence="2" id="KW-0812">Transmembrane</keyword>
<dbReference type="InterPro" id="IPR013694">
    <property type="entry name" value="VIT"/>
</dbReference>
<feature type="transmembrane region" description="Helical" evidence="2">
    <location>
        <begin position="12"/>
        <end position="32"/>
    </location>
</feature>
<feature type="transmembrane region" description="Helical" evidence="2">
    <location>
        <begin position="80"/>
        <end position="100"/>
    </location>
</feature>
<dbReference type="NCBIfam" id="TIGR02921">
    <property type="entry name" value="PEP_integral"/>
    <property type="match status" value="1"/>
</dbReference>
<keyword evidence="5" id="KW-1185">Reference proteome</keyword>
<keyword evidence="2" id="KW-0472">Membrane</keyword>
<feature type="transmembrane region" description="Helical" evidence="2">
    <location>
        <begin position="44"/>
        <end position="68"/>
    </location>
</feature>
<reference evidence="4 5" key="1">
    <citation type="submission" date="2020-04" db="EMBL/GenBank/DDBJ databases">
        <authorList>
            <person name="Basu S."/>
            <person name="Maruthanayagam V."/>
            <person name="Chakraborty S."/>
            <person name="Pramanik A."/>
            <person name="Mukherjee J."/>
            <person name="Brink B."/>
        </authorList>
    </citation>
    <scope>NUCLEOTIDE SEQUENCE [LARGE SCALE GENOMIC DNA]</scope>
    <source>
        <strain evidence="4 5">AP17</strain>
    </source>
</reference>
<dbReference type="EMBL" id="CP051167">
    <property type="protein sequence ID" value="QIZ72540.1"/>
    <property type="molecule type" value="Genomic_DNA"/>
</dbReference>
<dbReference type="PROSITE" id="PS51468">
    <property type="entry name" value="VIT"/>
    <property type="match status" value="1"/>
</dbReference>
<dbReference type="Proteomes" id="UP000500857">
    <property type="component" value="Chromosome"/>
</dbReference>
<organism evidence="4 5">
    <name type="scientific">Oxynema aestuarii AP17</name>
    <dbReference type="NCBI Taxonomy" id="2064643"/>
    <lineage>
        <taxon>Bacteria</taxon>
        <taxon>Bacillati</taxon>
        <taxon>Cyanobacteriota</taxon>
        <taxon>Cyanophyceae</taxon>
        <taxon>Oscillatoriophycideae</taxon>
        <taxon>Oscillatoriales</taxon>
        <taxon>Oscillatoriaceae</taxon>
        <taxon>Oxynema</taxon>
        <taxon>Oxynema aestuarii</taxon>
    </lineage>
</organism>
<keyword evidence="2" id="KW-1133">Transmembrane helix</keyword>
<name>A0A6H1U300_9CYAN</name>
<evidence type="ECO:0000256" key="2">
    <source>
        <dbReference type="SAM" id="Phobius"/>
    </source>
</evidence>
<evidence type="ECO:0000313" key="5">
    <source>
        <dbReference type="Proteomes" id="UP000500857"/>
    </source>
</evidence>
<accession>A0A6H1U300</accession>
<feature type="transmembrane region" description="Helical" evidence="2">
    <location>
        <begin position="146"/>
        <end position="170"/>
    </location>
</feature>